<protein>
    <submittedName>
        <fullName evidence="9">Nitrite reductase small subunit NirD</fullName>
    </submittedName>
</protein>
<dbReference type="PANTHER" id="PTHR40562">
    <property type="match status" value="1"/>
</dbReference>
<evidence type="ECO:0000256" key="3">
    <source>
        <dbReference type="ARBA" id="ARBA00023002"/>
    </source>
</evidence>
<keyword evidence="1" id="KW-0001">2Fe-2S</keyword>
<organism evidence="9 10">
    <name type="scientific">Nocardioides jishulii</name>
    <dbReference type="NCBI Taxonomy" id="2575440"/>
    <lineage>
        <taxon>Bacteria</taxon>
        <taxon>Bacillati</taxon>
        <taxon>Actinomycetota</taxon>
        <taxon>Actinomycetes</taxon>
        <taxon>Propionibacteriales</taxon>
        <taxon>Nocardioidaceae</taxon>
        <taxon>Nocardioides</taxon>
    </lineage>
</organism>
<feature type="region of interest" description="Disordered" evidence="7">
    <location>
        <begin position="112"/>
        <end position="145"/>
    </location>
</feature>
<evidence type="ECO:0000313" key="10">
    <source>
        <dbReference type="Proteomes" id="UP000307808"/>
    </source>
</evidence>
<dbReference type="GO" id="GO:0046872">
    <property type="term" value="F:metal ion binding"/>
    <property type="evidence" value="ECO:0007669"/>
    <property type="project" value="UniProtKB-KW"/>
</dbReference>
<dbReference type="GO" id="GO:0042128">
    <property type="term" value="P:nitrate assimilation"/>
    <property type="evidence" value="ECO:0007669"/>
    <property type="project" value="UniProtKB-KW"/>
</dbReference>
<keyword evidence="2" id="KW-0479">Metal-binding</keyword>
<dbReference type="AlphaFoldDB" id="A0A4U2YHC0"/>
<evidence type="ECO:0000256" key="7">
    <source>
        <dbReference type="SAM" id="MobiDB-lite"/>
    </source>
</evidence>
<dbReference type="EMBL" id="SZPY01000005">
    <property type="protein sequence ID" value="TKI60436.1"/>
    <property type="molecule type" value="Genomic_DNA"/>
</dbReference>
<dbReference type="Proteomes" id="UP000307808">
    <property type="component" value="Unassembled WGS sequence"/>
</dbReference>
<keyword evidence="6" id="KW-0534">Nitrate assimilation</keyword>
<evidence type="ECO:0000259" key="8">
    <source>
        <dbReference type="PROSITE" id="PS51296"/>
    </source>
</evidence>
<evidence type="ECO:0000256" key="5">
    <source>
        <dbReference type="ARBA" id="ARBA00023014"/>
    </source>
</evidence>
<keyword evidence="5" id="KW-0411">Iron-sulfur</keyword>
<sequence length="145" mass="16048">MTDETWRAVCDVEAIEIDRGVAALVHGQAIAIFRTAMDAVYAIANQDPFSKASVLARGILGRRGGLDFIASPVSRHSFDLATGQCREDPSIQVAVYDVRVVEGVVEVGARRERVPAERPVRRSRRKPPAPRPELSRWPPRPRRGP</sequence>
<keyword evidence="4" id="KW-0408">Iron</keyword>
<dbReference type="GO" id="GO:0008942">
    <property type="term" value="F:nitrite reductase [NAD(P)H] activity"/>
    <property type="evidence" value="ECO:0007669"/>
    <property type="project" value="InterPro"/>
</dbReference>
<accession>A0A4U2YHC0</accession>
<dbReference type="RefSeq" id="WP_137067469.1">
    <property type="nucleotide sequence ID" value="NZ_CP040748.1"/>
</dbReference>
<comment type="caution">
    <text evidence="9">The sequence shown here is derived from an EMBL/GenBank/DDBJ whole genome shotgun (WGS) entry which is preliminary data.</text>
</comment>
<gene>
    <name evidence="9" type="primary">nirD</name>
    <name evidence="9" type="ORF">FC770_16730</name>
</gene>
<keyword evidence="10" id="KW-1185">Reference proteome</keyword>
<dbReference type="OrthoDB" id="3213360at2"/>
<evidence type="ECO:0000313" key="9">
    <source>
        <dbReference type="EMBL" id="TKI60436.1"/>
    </source>
</evidence>
<dbReference type="GO" id="GO:0051537">
    <property type="term" value="F:2 iron, 2 sulfur cluster binding"/>
    <property type="evidence" value="ECO:0007669"/>
    <property type="project" value="UniProtKB-KW"/>
</dbReference>
<dbReference type="PANTHER" id="PTHR40562:SF1">
    <property type="entry name" value="NITRITE REDUCTASE (NADH) SMALL SUBUNIT"/>
    <property type="match status" value="1"/>
</dbReference>
<evidence type="ECO:0000256" key="4">
    <source>
        <dbReference type="ARBA" id="ARBA00023004"/>
    </source>
</evidence>
<reference evidence="9 10" key="1">
    <citation type="submission" date="2019-04" db="EMBL/GenBank/DDBJ databases">
        <authorList>
            <person name="Dong K."/>
        </authorList>
    </citation>
    <scope>NUCLEOTIDE SEQUENCE [LARGE SCALE GENOMIC DNA]</scope>
    <source>
        <strain evidence="10">dk3543</strain>
    </source>
</reference>
<evidence type="ECO:0000256" key="2">
    <source>
        <dbReference type="ARBA" id="ARBA00022723"/>
    </source>
</evidence>
<dbReference type="GO" id="GO:0016705">
    <property type="term" value="F:oxidoreductase activity, acting on paired donors, with incorporation or reduction of molecular oxygen"/>
    <property type="evidence" value="ECO:0007669"/>
    <property type="project" value="UniProtKB-ARBA"/>
</dbReference>
<name>A0A4U2YHC0_9ACTN</name>
<dbReference type="SUPFAM" id="SSF50022">
    <property type="entry name" value="ISP domain"/>
    <property type="match status" value="1"/>
</dbReference>
<keyword evidence="3" id="KW-0560">Oxidoreductase</keyword>
<feature type="domain" description="Rieske" evidence="8">
    <location>
        <begin position="7"/>
        <end position="107"/>
    </location>
</feature>
<dbReference type="NCBIfam" id="TIGR02378">
    <property type="entry name" value="nirD_assim_sml"/>
    <property type="match status" value="1"/>
</dbReference>
<dbReference type="InterPro" id="IPR017881">
    <property type="entry name" value="NirD"/>
</dbReference>
<evidence type="ECO:0000256" key="1">
    <source>
        <dbReference type="ARBA" id="ARBA00022714"/>
    </source>
</evidence>
<dbReference type="PROSITE" id="PS51300">
    <property type="entry name" value="NIRD"/>
    <property type="match status" value="1"/>
</dbReference>
<dbReference type="Gene3D" id="2.102.10.10">
    <property type="entry name" value="Rieske [2Fe-2S] iron-sulphur domain"/>
    <property type="match status" value="1"/>
</dbReference>
<dbReference type="PROSITE" id="PS51296">
    <property type="entry name" value="RIESKE"/>
    <property type="match status" value="1"/>
</dbReference>
<proteinExistence type="predicted"/>
<dbReference type="InterPro" id="IPR012748">
    <property type="entry name" value="Rieske-like_NirD"/>
</dbReference>
<dbReference type="InterPro" id="IPR036922">
    <property type="entry name" value="Rieske_2Fe-2S_sf"/>
</dbReference>
<dbReference type="InterPro" id="IPR017941">
    <property type="entry name" value="Rieske_2Fe-2S"/>
</dbReference>
<dbReference type="Pfam" id="PF13806">
    <property type="entry name" value="Rieske_2"/>
    <property type="match status" value="1"/>
</dbReference>
<evidence type="ECO:0000256" key="6">
    <source>
        <dbReference type="ARBA" id="ARBA00023063"/>
    </source>
</evidence>
<dbReference type="GO" id="GO:0004497">
    <property type="term" value="F:monooxygenase activity"/>
    <property type="evidence" value="ECO:0007669"/>
    <property type="project" value="UniProtKB-ARBA"/>
</dbReference>